<dbReference type="AlphaFoldDB" id="F9ZY27"/>
<dbReference type="HOGENOM" id="CLU_028014_3_0_6"/>
<protein>
    <submittedName>
        <fullName evidence="1">Sugar transferase, PEP-CTERM/EpsH1 system associated</fullName>
    </submittedName>
</protein>
<proteinExistence type="predicted"/>
<name>F9ZY27_METMM</name>
<dbReference type="PANTHER" id="PTHR12526">
    <property type="entry name" value="GLYCOSYLTRANSFERASE"/>
    <property type="match status" value="1"/>
</dbReference>
<dbReference type="Proteomes" id="UP000008888">
    <property type="component" value="Chromosome"/>
</dbReference>
<dbReference type="OrthoDB" id="9807209at2"/>
<dbReference type="InterPro" id="IPR017521">
    <property type="entry name" value="Sugar_tfrase_PEP-CTERM_Stp1"/>
</dbReference>
<dbReference type="KEGG" id="mmt:Metme_1334"/>
<reference key="2">
    <citation type="submission" date="2011-05" db="EMBL/GenBank/DDBJ databases">
        <title>Complete genome sequence of the aerobic marine methanotroph Methylomonas methanica MC09.</title>
        <authorList>
            <person name="Boden R."/>
            <person name="Cunliffe M."/>
            <person name="Scanlan J."/>
            <person name="Moussard H."/>
            <person name="Kits K.D."/>
            <person name="Klotz M."/>
            <person name="Jetten M."/>
            <person name="Vuilleumier S."/>
            <person name="Han J."/>
            <person name="Peters L."/>
            <person name="Mikhailova N."/>
            <person name="Teshima H."/>
            <person name="Tapia R."/>
            <person name="Kyrpides N."/>
            <person name="Ivanova N."/>
            <person name="Pagani I."/>
            <person name="Cheng J.-F."/>
            <person name="Goodwin L."/>
            <person name="Han C."/>
            <person name="Hauser L."/>
            <person name="Land M."/>
            <person name="Lapidus A."/>
            <person name="Lucas S."/>
            <person name="Pitluck S."/>
            <person name="Woyke T."/>
            <person name="Stein L.Y."/>
            <person name="Murrell C."/>
        </authorList>
    </citation>
    <scope>NUCLEOTIDE SEQUENCE</scope>
    <source>
        <strain>MC09</strain>
    </source>
</reference>
<accession>F9ZY27</accession>
<dbReference type="Gene3D" id="3.40.50.2000">
    <property type="entry name" value="Glycogen Phosphorylase B"/>
    <property type="match status" value="2"/>
</dbReference>
<dbReference type="PANTHER" id="PTHR12526:SF600">
    <property type="entry name" value="GLYCOSYL TRANSFERASE GROUP 1"/>
    <property type="match status" value="1"/>
</dbReference>
<dbReference type="RefSeq" id="WP_013818017.1">
    <property type="nucleotide sequence ID" value="NC_015572.1"/>
</dbReference>
<organism evidence="1 2">
    <name type="scientific">Methylomonas methanica (strain DSM 25384 / MC09)</name>
    <dbReference type="NCBI Taxonomy" id="857087"/>
    <lineage>
        <taxon>Bacteria</taxon>
        <taxon>Pseudomonadati</taxon>
        <taxon>Pseudomonadota</taxon>
        <taxon>Gammaproteobacteria</taxon>
        <taxon>Methylococcales</taxon>
        <taxon>Methylococcaceae</taxon>
        <taxon>Methylomonas</taxon>
    </lineage>
</organism>
<reference evidence="2" key="3">
    <citation type="submission" date="2011-05" db="EMBL/GenBank/DDBJ databases">
        <title>Complete sequence of Methylomonas methanica MC09.</title>
        <authorList>
            <consortium name="US DOE Joint Genome Institute"/>
            <person name="Lucas S."/>
            <person name="Han J."/>
            <person name="Lapidus A."/>
            <person name="Cheng J.-F."/>
            <person name="Goodwin L."/>
            <person name="Pitluck S."/>
            <person name="Peters L."/>
            <person name="Mikhailova N."/>
            <person name="Teshima H."/>
            <person name="Han C."/>
            <person name="Tapia R."/>
            <person name="Land M."/>
            <person name="Hauser L."/>
            <person name="Kyrpides N."/>
            <person name="Ivanova N."/>
            <person name="Pagani I."/>
            <person name="Stein L."/>
            <person name="Woyke T."/>
        </authorList>
    </citation>
    <scope>NUCLEOTIDE SEQUENCE [LARGE SCALE GENOMIC DNA]</scope>
    <source>
        <strain evidence="2">MC09</strain>
    </source>
</reference>
<gene>
    <name evidence="1" type="ordered locus">Metme_1334</name>
</gene>
<dbReference type="Pfam" id="PF13692">
    <property type="entry name" value="Glyco_trans_1_4"/>
    <property type="match status" value="1"/>
</dbReference>
<sequence>MTKLLYLVHRIPYPPNKGDKIRSFNFLKALAEKYEVYLGTFIDDPDDRQYIDELKAYCKDSCCVDLQPKLGKLKSLTGFLSGEALSLPYYRNSVLQAWVDQTIAEHNIEHALIFSSPMAQYLNNYPSVSLVADFVDVDSDKWRQYAGSKSWPGSWVYRREAQKLLEFETYTAGLAKTTVFVSEQEALLFKQLAPEYADKISFVNNGVDTAFFDPQLSFACPFAENQVAIVFTGAMDYWANVDAVVWFAQQVFPLVKRQVPDARFYIVGSKPAKAVQQLEEDDASVTVTGRVDDVRNYVAHANVVVAPLRIARGIQNKVLEAMAMAKPIVATSAAMEGIPGNPSLQAVVVDDPQEFASQVVKILQQPMRAVVAEHRRFVQDDFSWQHNGDRLCQMLSENEVERLV</sequence>
<evidence type="ECO:0000313" key="1">
    <source>
        <dbReference type="EMBL" id="AEF99757.1"/>
    </source>
</evidence>
<keyword evidence="2" id="KW-1185">Reference proteome</keyword>
<dbReference type="EMBL" id="CP002738">
    <property type="protein sequence ID" value="AEF99757.1"/>
    <property type="molecule type" value="Genomic_DNA"/>
</dbReference>
<dbReference type="eggNOG" id="COG0438">
    <property type="taxonomic scope" value="Bacteria"/>
</dbReference>
<dbReference type="GO" id="GO:0016757">
    <property type="term" value="F:glycosyltransferase activity"/>
    <property type="evidence" value="ECO:0007669"/>
    <property type="project" value="TreeGrafter"/>
</dbReference>
<dbReference type="STRING" id="857087.Metme_1334"/>
<dbReference type="SUPFAM" id="SSF53756">
    <property type="entry name" value="UDP-Glycosyltransferase/glycogen phosphorylase"/>
    <property type="match status" value="1"/>
</dbReference>
<keyword evidence="1" id="KW-0808">Transferase</keyword>
<reference evidence="1 2" key="1">
    <citation type="journal article" date="2011" name="J. Bacteriol.">
        <title>Complete Genome Sequence of the Aerobic Marine Methanotroph Methylomonas methanica MC09.</title>
        <authorList>
            <person name="Boden R."/>
            <person name="Cunliffe M."/>
            <person name="Scanlan J."/>
            <person name="Moussard H."/>
            <person name="Kits K.D."/>
            <person name="Klotz M.G."/>
            <person name="Jetten M.S."/>
            <person name="Vuilleumier S."/>
            <person name="Han J."/>
            <person name="Peters L."/>
            <person name="Mikhailova N."/>
            <person name="Teshima H."/>
            <person name="Tapia R."/>
            <person name="Kyrpides N."/>
            <person name="Ivanova N."/>
            <person name="Pagani I."/>
            <person name="Cheng J.F."/>
            <person name="Goodwin L."/>
            <person name="Han C."/>
            <person name="Hauser L."/>
            <person name="Land M.L."/>
            <person name="Lapidus A."/>
            <person name="Lucas S."/>
            <person name="Pitluck S."/>
            <person name="Woyke T."/>
            <person name="Stein L."/>
            <person name="Murrell J.C."/>
        </authorList>
    </citation>
    <scope>NUCLEOTIDE SEQUENCE [LARGE SCALE GENOMIC DNA]</scope>
    <source>
        <strain evidence="1 2">MC09</strain>
    </source>
</reference>
<evidence type="ECO:0000313" key="2">
    <source>
        <dbReference type="Proteomes" id="UP000008888"/>
    </source>
</evidence>
<dbReference type="NCBIfam" id="TIGR03087">
    <property type="entry name" value="stp1"/>
    <property type="match status" value="1"/>
</dbReference>
<dbReference type="CDD" id="cd03801">
    <property type="entry name" value="GT4_PimA-like"/>
    <property type="match status" value="1"/>
</dbReference>